<dbReference type="InterPro" id="IPR055225">
    <property type="entry name" value="DNAJC11-like_beta-barrel"/>
</dbReference>
<keyword evidence="7" id="KW-0472">Membrane</keyword>
<keyword evidence="14" id="KW-1185">Reference proteome</keyword>
<evidence type="ECO:0000256" key="11">
    <source>
        <dbReference type="ARBA" id="ARBA00074359"/>
    </source>
</evidence>
<reference evidence="13" key="1">
    <citation type="submission" date="2025-08" db="UniProtKB">
        <authorList>
            <consortium name="Ensembl"/>
        </authorList>
    </citation>
    <scope>IDENTIFICATION</scope>
</reference>
<evidence type="ECO:0000256" key="9">
    <source>
        <dbReference type="ARBA" id="ARBA00056707"/>
    </source>
</evidence>
<dbReference type="PRINTS" id="PR00625">
    <property type="entry name" value="JDOMAIN"/>
</dbReference>
<proteinExistence type="inferred from homology"/>
<keyword evidence="2" id="KW-0597">Phosphoprotein</keyword>
<keyword evidence="4" id="KW-0007">Acetylation</keyword>
<dbReference type="Pfam" id="PF22774">
    <property type="entry name" value="DNAJC11_beta-barrel"/>
    <property type="match status" value="1"/>
</dbReference>
<keyword evidence="6" id="KW-0496">Mitochondrion</keyword>
<dbReference type="SMART" id="SM00271">
    <property type="entry name" value="DnaJ"/>
    <property type="match status" value="1"/>
</dbReference>
<evidence type="ECO:0000313" key="13">
    <source>
        <dbReference type="Ensembl" id="ENSMMNP00015012464.1"/>
    </source>
</evidence>
<dbReference type="Pfam" id="PF00226">
    <property type="entry name" value="DnaJ"/>
    <property type="match status" value="1"/>
</dbReference>
<dbReference type="InterPro" id="IPR036869">
    <property type="entry name" value="J_dom_sf"/>
</dbReference>
<feature type="domain" description="J" evidence="12">
    <location>
        <begin position="14"/>
        <end position="82"/>
    </location>
</feature>
<comment type="function">
    <text evidence="9">Required for mitochondrial inner membrane organization. Seems to function through its association with the MICOS complex and the mitochondrial outer membrane sorting assembly machinery (SAM) complex.</text>
</comment>
<evidence type="ECO:0000256" key="4">
    <source>
        <dbReference type="ARBA" id="ARBA00022990"/>
    </source>
</evidence>
<dbReference type="CDD" id="cd06257">
    <property type="entry name" value="DnaJ"/>
    <property type="match status" value="1"/>
</dbReference>
<evidence type="ECO:0000256" key="7">
    <source>
        <dbReference type="ARBA" id="ARBA00023136"/>
    </source>
</evidence>
<dbReference type="GO" id="GO:0061617">
    <property type="term" value="C:MICOS complex"/>
    <property type="evidence" value="ECO:0007669"/>
    <property type="project" value="Ensembl"/>
</dbReference>
<evidence type="ECO:0000256" key="2">
    <source>
        <dbReference type="ARBA" id="ARBA00022553"/>
    </source>
</evidence>
<dbReference type="Ensembl" id="ENSMMNT00015013658.1">
    <property type="protein sequence ID" value="ENSMMNP00015012464.1"/>
    <property type="gene ID" value="ENSMMNG00015009181.1"/>
</dbReference>
<dbReference type="AlphaFoldDB" id="A0A8C6F5U9"/>
<keyword evidence="8" id="KW-0143">Chaperone</keyword>
<dbReference type="GeneTree" id="ENSGT00860000133842"/>
<dbReference type="PANTHER" id="PTHR44157:SF1">
    <property type="entry name" value="DNAJ HOMOLOG SUBFAMILY C MEMBER 11"/>
    <property type="match status" value="1"/>
</dbReference>
<organism evidence="13 14">
    <name type="scientific">Monodon monoceros</name>
    <name type="common">Narwhal</name>
    <name type="synonym">Ceratodon monodon</name>
    <dbReference type="NCBI Taxonomy" id="40151"/>
    <lineage>
        <taxon>Eukaryota</taxon>
        <taxon>Metazoa</taxon>
        <taxon>Chordata</taxon>
        <taxon>Craniata</taxon>
        <taxon>Vertebrata</taxon>
        <taxon>Euteleostomi</taxon>
        <taxon>Mammalia</taxon>
        <taxon>Eutheria</taxon>
        <taxon>Laurasiatheria</taxon>
        <taxon>Artiodactyla</taxon>
        <taxon>Whippomorpha</taxon>
        <taxon>Cetacea</taxon>
        <taxon>Odontoceti</taxon>
        <taxon>Monodontidae</taxon>
        <taxon>Monodon</taxon>
    </lineage>
</organism>
<accession>A0A8C6F5U9</accession>
<name>A0A8C6F5U9_MONMO</name>
<evidence type="ECO:0000256" key="3">
    <source>
        <dbReference type="ARBA" id="ARBA00022787"/>
    </source>
</evidence>
<dbReference type="Gene3D" id="1.10.287.110">
    <property type="entry name" value="DnaJ domain"/>
    <property type="match status" value="1"/>
</dbReference>
<dbReference type="GO" id="GO:0016607">
    <property type="term" value="C:nuclear speck"/>
    <property type="evidence" value="ECO:0007669"/>
    <property type="project" value="Ensembl"/>
</dbReference>
<dbReference type="SUPFAM" id="SSF46565">
    <property type="entry name" value="Chaperone J-domain"/>
    <property type="match status" value="1"/>
</dbReference>
<keyword evidence="3" id="KW-1000">Mitochondrion outer membrane</keyword>
<evidence type="ECO:0000256" key="6">
    <source>
        <dbReference type="ARBA" id="ARBA00023128"/>
    </source>
</evidence>
<dbReference type="GO" id="GO:0042407">
    <property type="term" value="P:cristae formation"/>
    <property type="evidence" value="ECO:0007669"/>
    <property type="project" value="Ensembl"/>
</dbReference>
<evidence type="ECO:0000256" key="8">
    <source>
        <dbReference type="ARBA" id="ARBA00023186"/>
    </source>
</evidence>
<dbReference type="PROSITE" id="PS00636">
    <property type="entry name" value="DNAJ_1"/>
    <property type="match status" value="1"/>
</dbReference>
<comment type="subcellular location">
    <subcellularLocation>
        <location evidence="1">Mitochondrion outer membrane</location>
        <topology evidence="1">Peripheral membrane protein</topology>
    </subcellularLocation>
</comment>
<dbReference type="InterPro" id="IPR001623">
    <property type="entry name" value="DnaJ_domain"/>
</dbReference>
<dbReference type="Proteomes" id="UP000694561">
    <property type="component" value="Unplaced"/>
</dbReference>
<evidence type="ECO:0000256" key="1">
    <source>
        <dbReference type="ARBA" id="ARBA00004450"/>
    </source>
</evidence>
<evidence type="ECO:0000256" key="10">
    <source>
        <dbReference type="ARBA" id="ARBA00061668"/>
    </source>
</evidence>
<dbReference type="FunFam" id="1.10.287.110:FF:000027">
    <property type="entry name" value="DnaJ (Hsp40) homolog, subfamily C, member 11"/>
    <property type="match status" value="1"/>
</dbReference>
<sequence>MATALSEEELDNEDYYSLLNVRREASSEELKAAYRRLCMLYHPDKHRDPELKLQAERLFNLVHQAYEVLSDPQTRAIYDIYGKRGLEMEGWEVVERRRTPAEIREEFERLQREREERRLQQRTNPKGTISVGIDATDLFDRYEEEYEDVSGSGFPQIEINKMHISQSIEAPLTASDTAILSGSLSTQNGNGGGSINFALRRVTSAKGWGELEFGAGDLQGPLFGLKLFRNLTPRCFVTTNCALQFSSRGIRPGLTTVLARNLDKNTVGYLQWRWGIQSAMNTSIVRDTKTSHFTVALQLGIPHSFALISYQHKFQDDDQTRVKGSLKAGFFGTVVEYGAERKISRHSVLGAAVSVGVPQGVSLKVKLNRASQTYFFPIHLTDQLLPSAVFYATVGPLVLYFALHRLVIRPYLRAQKEKELEKQRESTATDILQKKQEAEAAVSAASPSPCRSFAPWLLGLFCLSCRAQAALFKPMLLKPGLWGEVLHTLYAGLRGLRSQAFLPQQLPWSFSLYFWLHWVLVAARRLSLVAESEGCSSLWCTSFSLPWLLLLQSTGSGHAGFSSCGLRAQ</sequence>
<reference evidence="13" key="2">
    <citation type="submission" date="2025-09" db="UniProtKB">
        <authorList>
            <consortium name="Ensembl"/>
        </authorList>
    </citation>
    <scope>IDENTIFICATION</scope>
</reference>
<dbReference type="GO" id="GO:0001401">
    <property type="term" value="C:SAM complex"/>
    <property type="evidence" value="ECO:0007669"/>
    <property type="project" value="Ensembl"/>
</dbReference>
<evidence type="ECO:0000313" key="14">
    <source>
        <dbReference type="Proteomes" id="UP000694561"/>
    </source>
</evidence>
<comment type="similarity">
    <text evidence="10">Belongs to the DNAJC11 family.</text>
</comment>
<evidence type="ECO:0000259" key="12">
    <source>
        <dbReference type="PROSITE" id="PS50076"/>
    </source>
</evidence>
<protein>
    <recommendedName>
        <fullName evidence="11">DnaJ homolog subfamily C member 11</fullName>
    </recommendedName>
</protein>
<dbReference type="InterPro" id="IPR052243">
    <property type="entry name" value="Mito_inner_membrane_organizer"/>
</dbReference>
<evidence type="ECO:0000256" key="5">
    <source>
        <dbReference type="ARBA" id="ARBA00023054"/>
    </source>
</evidence>
<dbReference type="PROSITE" id="PS50076">
    <property type="entry name" value="DNAJ_2"/>
    <property type="match status" value="1"/>
</dbReference>
<keyword evidence="5" id="KW-0175">Coiled coil</keyword>
<gene>
    <name evidence="13" type="primary">DNAJC11</name>
</gene>
<dbReference type="InterPro" id="IPR018253">
    <property type="entry name" value="DnaJ_domain_CS"/>
</dbReference>
<dbReference type="PANTHER" id="PTHR44157">
    <property type="entry name" value="DNAJ HOMOLOG SUBFAMILY C MEMBER 11"/>
    <property type="match status" value="1"/>
</dbReference>